<comment type="caution">
    <text evidence="1">The sequence shown here is derived from an EMBL/GenBank/DDBJ whole genome shotgun (WGS) entry which is preliminary data.</text>
</comment>
<dbReference type="AlphaFoldDB" id="A0A133PQJ1"/>
<protein>
    <submittedName>
        <fullName evidence="1">Peptidase C26</fullName>
    </submittedName>
</protein>
<dbReference type="GO" id="GO:0016811">
    <property type="term" value="F:hydrolase activity, acting on carbon-nitrogen (but not peptide) bonds, in linear amides"/>
    <property type="evidence" value="ECO:0007669"/>
    <property type="project" value="InterPro"/>
</dbReference>
<dbReference type="CDD" id="cd01745">
    <property type="entry name" value="GATase1_2"/>
    <property type="match status" value="1"/>
</dbReference>
<dbReference type="InterPro" id="IPR011697">
    <property type="entry name" value="Peptidase_C26"/>
</dbReference>
<gene>
    <name evidence="1" type="ORF">HMPREF3229_00687</name>
</gene>
<dbReference type="Pfam" id="PF07722">
    <property type="entry name" value="Peptidase_C26"/>
    <property type="match status" value="1"/>
</dbReference>
<name>A0A133PQJ1_9FIRM</name>
<dbReference type="PROSITE" id="PS51273">
    <property type="entry name" value="GATASE_TYPE_1"/>
    <property type="match status" value="1"/>
</dbReference>
<dbReference type="PANTHER" id="PTHR43235:SF1">
    <property type="entry name" value="GLUTAMINE AMIDOTRANSFERASE PB2B2.05-RELATED"/>
    <property type="match status" value="1"/>
</dbReference>
<organism evidence="1">
    <name type="scientific">Peptoniphilus harei</name>
    <dbReference type="NCBI Taxonomy" id="54005"/>
    <lineage>
        <taxon>Bacteria</taxon>
        <taxon>Bacillati</taxon>
        <taxon>Bacillota</taxon>
        <taxon>Tissierellia</taxon>
        <taxon>Tissierellales</taxon>
        <taxon>Peptoniphilaceae</taxon>
        <taxon>Peptoniphilus</taxon>
    </lineage>
</organism>
<dbReference type="GO" id="GO:0005829">
    <property type="term" value="C:cytosol"/>
    <property type="evidence" value="ECO:0007669"/>
    <property type="project" value="TreeGrafter"/>
</dbReference>
<accession>A0A133PQJ1</accession>
<evidence type="ECO:0000313" key="1">
    <source>
        <dbReference type="EMBL" id="KXA30907.1"/>
    </source>
</evidence>
<dbReference type="PANTHER" id="PTHR43235">
    <property type="entry name" value="GLUTAMINE AMIDOTRANSFERASE PB2B2.05-RELATED"/>
    <property type="match status" value="1"/>
</dbReference>
<dbReference type="Gene3D" id="3.40.50.880">
    <property type="match status" value="1"/>
</dbReference>
<reference evidence="1 2" key="1">
    <citation type="submission" date="2016-01" db="EMBL/GenBank/DDBJ databases">
        <authorList>
            <person name="Oliw E.H."/>
        </authorList>
    </citation>
    <scope>NUCLEOTIDE SEQUENCE [LARGE SCALE GENOMIC DNA]</scope>
    <source>
        <strain evidence="1 2">CMW7756A</strain>
    </source>
</reference>
<dbReference type="Proteomes" id="UP000070174">
    <property type="component" value="Unassembled WGS sequence"/>
</dbReference>
<dbReference type="FunFam" id="3.40.50.880:FF:000030">
    <property type="entry name" value="Gamma-glutamyl-gamma-aminobutyrate hydrolase PuuD"/>
    <property type="match status" value="1"/>
</dbReference>
<dbReference type="SUPFAM" id="SSF52317">
    <property type="entry name" value="Class I glutamine amidotransferase-like"/>
    <property type="match status" value="1"/>
</dbReference>
<evidence type="ECO:0000313" key="2">
    <source>
        <dbReference type="Proteomes" id="UP000070174"/>
    </source>
</evidence>
<dbReference type="EMBL" id="LRQE01000022">
    <property type="protein sequence ID" value="KXA30907.1"/>
    <property type="molecule type" value="Genomic_DNA"/>
</dbReference>
<dbReference type="PATRIC" id="fig|54005.3.peg.675"/>
<dbReference type="InterPro" id="IPR029062">
    <property type="entry name" value="Class_I_gatase-like"/>
</dbReference>
<proteinExistence type="predicted"/>
<sequence length="254" mass="28780">MSLINRGRKIMKPIIGISVNSLRDISQNDVGQIGVEGQDWQLIAADYIRAVERNGGIPILIPNIETMEDMRTVLDKIDGLLLSGGHDVNPRTYNERNSGKAGKFDNIRDHEEIFMTEYALEKDIPFLGICRGLQILNVTLGGTIHQDLPSAGFPAHSMSNSLRNEPSHELKVLEDTPLFDIFKREEIWTNSYHHQGINELGRGLKKAALSEEGLIEAVYLEDKKFALAVQWHPEMMYDDKEMNMIFQKFIDACK</sequence>
<dbReference type="InterPro" id="IPR044668">
    <property type="entry name" value="PuuD-like"/>
</dbReference>